<dbReference type="GO" id="GO:0005525">
    <property type="term" value="F:GTP binding"/>
    <property type="evidence" value="ECO:0007669"/>
    <property type="project" value="InterPro"/>
</dbReference>
<keyword evidence="1" id="KW-0547">Nucleotide-binding</keyword>
<feature type="domain" description="AIG1-type G" evidence="3">
    <location>
        <begin position="1"/>
        <end position="142"/>
    </location>
</feature>
<gene>
    <name evidence="4" type="ORF">CPB84DRAFT_1734444</name>
</gene>
<dbReference type="InterPro" id="IPR027417">
    <property type="entry name" value="P-loop_NTPase"/>
</dbReference>
<reference evidence="4" key="1">
    <citation type="submission" date="2020-11" db="EMBL/GenBank/DDBJ databases">
        <authorList>
            <consortium name="DOE Joint Genome Institute"/>
            <person name="Ahrendt S."/>
            <person name="Riley R."/>
            <person name="Andreopoulos W."/>
            <person name="LaButti K."/>
            <person name="Pangilinan J."/>
            <person name="Ruiz-duenas F.J."/>
            <person name="Barrasa J.M."/>
            <person name="Sanchez-Garcia M."/>
            <person name="Camarero S."/>
            <person name="Miyauchi S."/>
            <person name="Serrano A."/>
            <person name="Linde D."/>
            <person name="Babiker R."/>
            <person name="Drula E."/>
            <person name="Ayuso-Fernandez I."/>
            <person name="Pacheco R."/>
            <person name="Padilla G."/>
            <person name="Ferreira P."/>
            <person name="Barriuso J."/>
            <person name="Kellner H."/>
            <person name="Castanera R."/>
            <person name="Alfaro M."/>
            <person name="Ramirez L."/>
            <person name="Pisabarro A.G."/>
            <person name="Kuo A."/>
            <person name="Tritt A."/>
            <person name="Lipzen A."/>
            <person name="He G."/>
            <person name="Yan M."/>
            <person name="Ng V."/>
            <person name="Cullen D."/>
            <person name="Martin F."/>
            <person name="Rosso M.-N."/>
            <person name="Henrissat B."/>
            <person name="Hibbett D."/>
            <person name="Martinez A.T."/>
            <person name="Grigoriev I.V."/>
        </authorList>
    </citation>
    <scope>NUCLEOTIDE SEQUENCE</scope>
    <source>
        <strain evidence="4">AH 44721</strain>
    </source>
</reference>
<keyword evidence="2" id="KW-0175">Coiled coil</keyword>
<evidence type="ECO:0000259" key="3">
    <source>
        <dbReference type="Pfam" id="PF04548"/>
    </source>
</evidence>
<dbReference type="Pfam" id="PF04548">
    <property type="entry name" value="AIG1"/>
    <property type="match status" value="1"/>
</dbReference>
<dbReference type="AlphaFoldDB" id="A0A9P5TI93"/>
<dbReference type="OrthoDB" id="8954335at2759"/>
<sequence>MGPTGAGKSTFINSLIGQQRMTVGTTLKSQTSDLADALLDMRRYPGTFGGKYQIVVVDTPGFDDTAKSDVLILKKIAEWLEKSYMKDGAILGGVIYLHDVSLDRFTGTAQRNLDMFQALCGQGALSKVILGTTKWGRISDRRAQAHEDELKRDHWKTLIAEGAKVRSFKHRNDTESAWRFIDIVVALVKKEDLNEVYLQIQRELGDEKKLIPETDAGKALRATLKEILDMEKQVAGLERNMAEGGDDRAQAKLLEAEEQINRLLKQIDDLKVPLSRRFQRFISRFKFQVRCWQVVGENA</sequence>
<dbReference type="Gene3D" id="3.40.50.300">
    <property type="entry name" value="P-loop containing nucleotide triphosphate hydrolases"/>
    <property type="match status" value="1"/>
</dbReference>
<proteinExistence type="predicted"/>
<protein>
    <submittedName>
        <fullName evidence="4">P-loop containing nucleoside triphosphate hydrolase protein</fullName>
    </submittedName>
</protein>
<name>A0A9P5TI93_GYMJU</name>
<feature type="coiled-coil region" evidence="2">
    <location>
        <begin position="220"/>
        <end position="266"/>
    </location>
</feature>
<dbReference type="GO" id="GO:0016787">
    <property type="term" value="F:hydrolase activity"/>
    <property type="evidence" value="ECO:0007669"/>
    <property type="project" value="UniProtKB-KW"/>
</dbReference>
<keyword evidence="4" id="KW-0378">Hydrolase</keyword>
<evidence type="ECO:0000313" key="5">
    <source>
        <dbReference type="Proteomes" id="UP000724874"/>
    </source>
</evidence>
<accession>A0A9P5TI93</accession>
<dbReference type="InterPro" id="IPR006703">
    <property type="entry name" value="G_AIG1"/>
</dbReference>
<evidence type="ECO:0000256" key="1">
    <source>
        <dbReference type="ARBA" id="ARBA00022741"/>
    </source>
</evidence>
<comment type="caution">
    <text evidence="4">The sequence shown here is derived from an EMBL/GenBank/DDBJ whole genome shotgun (WGS) entry which is preliminary data.</text>
</comment>
<dbReference type="Proteomes" id="UP000724874">
    <property type="component" value="Unassembled WGS sequence"/>
</dbReference>
<dbReference type="EMBL" id="JADNYJ010000110">
    <property type="protein sequence ID" value="KAF8884207.1"/>
    <property type="molecule type" value="Genomic_DNA"/>
</dbReference>
<evidence type="ECO:0000256" key="2">
    <source>
        <dbReference type="SAM" id="Coils"/>
    </source>
</evidence>
<organism evidence="4 5">
    <name type="scientific">Gymnopilus junonius</name>
    <name type="common">Spectacular rustgill mushroom</name>
    <name type="synonym">Gymnopilus spectabilis subsp. junonius</name>
    <dbReference type="NCBI Taxonomy" id="109634"/>
    <lineage>
        <taxon>Eukaryota</taxon>
        <taxon>Fungi</taxon>
        <taxon>Dikarya</taxon>
        <taxon>Basidiomycota</taxon>
        <taxon>Agaricomycotina</taxon>
        <taxon>Agaricomycetes</taxon>
        <taxon>Agaricomycetidae</taxon>
        <taxon>Agaricales</taxon>
        <taxon>Agaricineae</taxon>
        <taxon>Hymenogastraceae</taxon>
        <taxon>Gymnopilus</taxon>
    </lineage>
</organism>
<dbReference type="SUPFAM" id="SSF52540">
    <property type="entry name" value="P-loop containing nucleoside triphosphate hydrolases"/>
    <property type="match status" value="1"/>
</dbReference>
<evidence type="ECO:0000313" key="4">
    <source>
        <dbReference type="EMBL" id="KAF8884207.1"/>
    </source>
</evidence>
<keyword evidence="5" id="KW-1185">Reference proteome</keyword>